<dbReference type="HOGENOM" id="CLU_086902_3_1_7"/>
<keyword evidence="4" id="KW-0408">Iron</keyword>
<protein>
    <submittedName>
        <fullName evidence="6">Hemerythrin-like metal-binding protein</fullName>
    </submittedName>
</protein>
<keyword evidence="7" id="KW-1185">Reference proteome</keyword>
<evidence type="ECO:0000256" key="1">
    <source>
        <dbReference type="ARBA" id="ARBA00010587"/>
    </source>
</evidence>
<reference evidence="7" key="1">
    <citation type="submission" date="2009-11" db="EMBL/GenBank/DDBJ databases">
        <title>The complete genome of Sulfurospirillum deleyianum DSM 6946.</title>
        <authorList>
            <consortium name="US DOE Joint Genome Institute (JGI-PGF)"/>
            <person name="Lucas S."/>
            <person name="Copeland A."/>
            <person name="Lapidus A."/>
            <person name="Glavina del Rio T."/>
            <person name="Dalin E."/>
            <person name="Tice H."/>
            <person name="Bruce D."/>
            <person name="Goodwin L."/>
            <person name="Pitluck S."/>
            <person name="Kyrpides N."/>
            <person name="Mavromatis K."/>
            <person name="Ivanova N."/>
            <person name="Ovchinnikova G."/>
            <person name="Munk A.C."/>
            <person name="Lu M."/>
            <person name="Brettin T."/>
            <person name="Detter J.C."/>
            <person name="Han C."/>
            <person name="Tapia R."/>
            <person name="Larimer F."/>
            <person name="Land M."/>
            <person name="Hauser L."/>
            <person name="Markowitz V."/>
            <person name="Cheng J.F."/>
            <person name="Hugenholtz P."/>
            <person name="Woyke T."/>
            <person name="Wu D."/>
            <person name="Aumann P."/>
            <person name="Schneider S."/>
            <person name="Lang E."/>
            <person name="Spring S."/>
            <person name="Klenk H.P."/>
            <person name="Eisen J.A."/>
        </authorList>
    </citation>
    <scope>NUCLEOTIDE SEQUENCE [LARGE SCALE GENOMIC DNA]</scope>
    <source>
        <strain evidence="7">ATCC 51133 / DSM 6946 / 5175</strain>
    </source>
</reference>
<sequence length="141" mass="16827">MILEWSERFSLRHETLDTQHQELFKLANAVHALDPATSTKAELSKLFKAFYDYMASHFKEEEAYMQSLHYPLFPKHQKMHQSIIEGMNTILKEEKSMEGLQEKMKFISQKWLVEHILENDLKIEAWRKSITLDENEFTTLH</sequence>
<dbReference type="Gene3D" id="1.20.120.50">
    <property type="entry name" value="Hemerythrin-like"/>
    <property type="match status" value="1"/>
</dbReference>
<evidence type="ECO:0000313" key="7">
    <source>
        <dbReference type="Proteomes" id="UP000002222"/>
    </source>
</evidence>
<evidence type="ECO:0000256" key="2">
    <source>
        <dbReference type="ARBA" id="ARBA00022621"/>
    </source>
</evidence>
<organism evidence="6 7">
    <name type="scientific">Sulfurospirillum deleyianum (strain ATCC 51133 / DSM 6946 / 5175)</name>
    <dbReference type="NCBI Taxonomy" id="525898"/>
    <lineage>
        <taxon>Bacteria</taxon>
        <taxon>Pseudomonadati</taxon>
        <taxon>Campylobacterota</taxon>
        <taxon>Epsilonproteobacteria</taxon>
        <taxon>Campylobacterales</taxon>
        <taxon>Sulfurospirillaceae</taxon>
        <taxon>Sulfurospirillum</taxon>
    </lineage>
</organism>
<dbReference type="InterPro" id="IPR050669">
    <property type="entry name" value="Hemerythrin"/>
</dbReference>
<dbReference type="OrthoDB" id="9774644at2"/>
<dbReference type="Pfam" id="PF01814">
    <property type="entry name" value="Hemerythrin"/>
    <property type="match status" value="1"/>
</dbReference>
<gene>
    <name evidence="6" type="ordered locus">Sdel_1887</name>
</gene>
<dbReference type="NCBIfam" id="NF033749">
    <property type="entry name" value="bact_hemeryth"/>
    <property type="match status" value="1"/>
</dbReference>
<comment type="similarity">
    <text evidence="1">Belongs to the hemerythrin family.</text>
</comment>
<name>D1B482_SULD5</name>
<reference evidence="6 7" key="2">
    <citation type="journal article" date="2010" name="Stand. Genomic Sci.">
        <title>Complete genome sequence of Sulfurospirillum deleyianum type strain (5175).</title>
        <authorList>
            <person name="Sikorski J."/>
            <person name="Lapidus A."/>
            <person name="Copeland A."/>
            <person name="Glavina Del Rio T."/>
            <person name="Nolan M."/>
            <person name="Lucas S."/>
            <person name="Chen F."/>
            <person name="Tice H."/>
            <person name="Cheng J.F."/>
            <person name="Saunders E."/>
            <person name="Bruce D."/>
            <person name="Goodwin L."/>
            <person name="Pitluck S."/>
            <person name="Ovchinnikova G."/>
            <person name="Pati A."/>
            <person name="Ivanova N."/>
            <person name="Mavromatis K."/>
            <person name="Chen A."/>
            <person name="Palaniappan K."/>
            <person name="Chain P."/>
            <person name="Land M."/>
            <person name="Hauser L."/>
            <person name="Chang Y.J."/>
            <person name="Jeffries C.D."/>
            <person name="Brettin T."/>
            <person name="Detter J.C."/>
            <person name="Han C."/>
            <person name="Rohde M."/>
            <person name="Lang E."/>
            <person name="Spring S."/>
            <person name="Goker M."/>
            <person name="Bristow J."/>
            <person name="Eisen J.A."/>
            <person name="Markowitz V."/>
            <person name="Hugenholtz P."/>
            <person name="Kyrpides N.C."/>
            <person name="Klenk H.P."/>
        </authorList>
    </citation>
    <scope>NUCLEOTIDE SEQUENCE [LARGE SCALE GENOMIC DNA]</scope>
    <source>
        <strain evidence="7">ATCC 51133 / DSM 6946 / 5175</strain>
    </source>
</reference>
<dbReference type="PROSITE" id="PS00550">
    <property type="entry name" value="HEMERYTHRINS"/>
    <property type="match status" value="1"/>
</dbReference>
<dbReference type="NCBIfam" id="TIGR02481">
    <property type="entry name" value="hemeryth_dom"/>
    <property type="match status" value="1"/>
</dbReference>
<evidence type="ECO:0000313" key="6">
    <source>
        <dbReference type="EMBL" id="ACZ12902.1"/>
    </source>
</evidence>
<dbReference type="eggNOG" id="COG2703">
    <property type="taxonomic scope" value="Bacteria"/>
</dbReference>
<dbReference type="KEGG" id="sdl:Sdel_1887"/>
<evidence type="ECO:0000256" key="3">
    <source>
        <dbReference type="ARBA" id="ARBA00022723"/>
    </source>
</evidence>
<dbReference type="RefSeq" id="WP_012857650.1">
    <property type="nucleotide sequence ID" value="NC_013512.1"/>
</dbReference>
<dbReference type="InterPro" id="IPR012827">
    <property type="entry name" value="Hemerythrin_metal-bd"/>
</dbReference>
<dbReference type="Proteomes" id="UP000002222">
    <property type="component" value="Chromosome"/>
</dbReference>
<keyword evidence="3" id="KW-0479">Metal-binding</keyword>
<dbReference type="InterPro" id="IPR035938">
    <property type="entry name" value="Hemerythrin-like_sf"/>
</dbReference>
<dbReference type="InterPro" id="IPR012312">
    <property type="entry name" value="Hemerythrin-like"/>
</dbReference>
<dbReference type="SUPFAM" id="SSF47188">
    <property type="entry name" value="Hemerythrin-like"/>
    <property type="match status" value="1"/>
</dbReference>
<dbReference type="STRING" id="525898.Sdel_1887"/>
<dbReference type="AlphaFoldDB" id="D1B482"/>
<evidence type="ECO:0000259" key="5">
    <source>
        <dbReference type="Pfam" id="PF01814"/>
    </source>
</evidence>
<feature type="domain" description="Hemerythrin-like" evidence="5">
    <location>
        <begin position="14"/>
        <end position="122"/>
    </location>
</feature>
<dbReference type="PANTHER" id="PTHR37164:SF1">
    <property type="entry name" value="BACTERIOHEMERYTHRIN"/>
    <property type="match status" value="1"/>
</dbReference>
<dbReference type="InterPro" id="IPR016131">
    <property type="entry name" value="Haemerythrin_Fe_BS"/>
</dbReference>
<dbReference type="GO" id="GO:0046872">
    <property type="term" value="F:metal ion binding"/>
    <property type="evidence" value="ECO:0007669"/>
    <property type="project" value="UniProtKB-KW"/>
</dbReference>
<evidence type="ECO:0000256" key="4">
    <source>
        <dbReference type="ARBA" id="ARBA00023004"/>
    </source>
</evidence>
<dbReference type="PANTHER" id="PTHR37164">
    <property type="entry name" value="BACTERIOHEMERYTHRIN"/>
    <property type="match status" value="1"/>
</dbReference>
<dbReference type="CDD" id="cd12107">
    <property type="entry name" value="Hemerythrin"/>
    <property type="match status" value="1"/>
</dbReference>
<keyword evidence="2" id="KW-0561">Oxygen transport</keyword>
<keyword evidence="2" id="KW-0813">Transport</keyword>
<dbReference type="GO" id="GO:0005344">
    <property type="term" value="F:oxygen carrier activity"/>
    <property type="evidence" value="ECO:0007669"/>
    <property type="project" value="UniProtKB-KW"/>
</dbReference>
<accession>D1B482</accession>
<proteinExistence type="inferred from homology"/>
<dbReference type="EMBL" id="CP001816">
    <property type="protein sequence ID" value="ACZ12902.1"/>
    <property type="molecule type" value="Genomic_DNA"/>
</dbReference>